<dbReference type="PANTHER" id="PTHR48228:SF5">
    <property type="entry name" value="ALPHA-METHYLACYL-COA RACEMASE"/>
    <property type="match status" value="1"/>
</dbReference>
<comment type="caution">
    <text evidence="1">The sequence shown here is derived from an EMBL/GenBank/DDBJ whole genome shotgun (WGS) entry which is preliminary data.</text>
</comment>
<protein>
    <submittedName>
        <fullName evidence="1">Crotonobetainyl-CoA:carnitine CoA-transferase CaiB-like acyl-CoA transferase</fullName>
    </submittedName>
</protein>
<evidence type="ECO:0000313" key="1">
    <source>
        <dbReference type="EMBL" id="NJC04391.1"/>
    </source>
</evidence>
<dbReference type="InterPro" id="IPR044855">
    <property type="entry name" value="CoA-Trfase_III_dom3_sf"/>
</dbReference>
<gene>
    <name evidence="1" type="ORF">GGQ97_000184</name>
</gene>
<dbReference type="InterPro" id="IPR003673">
    <property type="entry name" value="CoA-Trfase_fam_III"/>
</dbReference>
<sequence length="388" mass="41197">MTALGGIRIIDFSKFLPGPYCTWLLAEMGAEVIRIENPRELAKQRKVFGWDRLSEEENARLRAQDIFARGKKSVLIDPGSDGGREAIHRLIAAADVLVEDYRPGVMAAMGYGAGEMAALNPGLVYCSISLCGQTGPYARRPGHDPVALAISGALSRIGDDPERPSFPGVPVADLLSGSNGAIAILGALLARAGSGKGQRLDIAMSDASLPLVANVVSRNPDLATAPPKGMHRADSGIWRTADGLYLVTTDMEPRYWRLFVEAIGLPELAERQMERTAWPEMKQRIAEVMATRTRADWLAILAAADTQYAPVLTIAEALDDPHNRARGMAVEVALPGGGTALQIGSPVRLEGQQPAGTAASPPGADTHEILSGLGLTDDQINALKGTIA</sequence>
<keyword evidence="2" id="KW-1185">Reference proteome</keyword>
<dbReference type="InterPro" id="IPR050509">
    <property type="entry name" value="CoA-transferase_III"/>
</dbReference>
<dbReference type="Proteomes" id="UP000558192">
    <property type="component" value="Unassembled WGS sequence"/>
</dbReference>
<dbReference type="SUPFAM" id="SSF89796">
    <property type="entry name" value="CoA-transferase family III (CaiB/BaiF)"/>
    <property type="match status" value="1"/>
</dbReference>
<dbReference type="PANTHER" id="PTHR48228">
    <property type="entry name" value="SUCCINYL-COA--D-CITRAMALATE COA-TRANSFERASE"/>
    <property type="match status" value="1"/>
</dbReference>
<accession>A0A7X5Y6H7</accession>
<keyword evidence="1" id="KW-0808">Transferase</keyword>
<dbReference type="RefSeq" id="WP_168067221.1">
    <property type="nucleotide sequence ID" value="NZ_JAATJC010000001.1"/>
</dbReference>
<dbReference type="Pfam" id="PF02515">
    <property type="entry name" value="CoA_transf_3"/>
    <property type="match status" value="1"/>
</dbReference>
<dbReference type="AlphaFoldDB" id="A0A7X5Y6H7"/>
<proteinExistence type="predicted"/>
<dbReference type="Gene3D" id="3.30.1540.10">
    <property type="entry name" value="formyl-coa transferase, domain 3"/>
    <property type="match status" value="1"/>
</dbReference>
<reference evidence="1 2" key="1">
    <citation type="submission" date="2020-03" db="EMBL/GenBank/DDBJ databases">
        <title>Genomic Encyclopedia of Type Strains, Phase IV (KMG-IV): sequencing the most valuable type-strain genomes for metagenomic binning, comparative biology and taxonomic classification.</title>
        <authorList>
            <person name="Goeker M."/>
        </authorList>
    </citation>
    <scope>NUCLEOTIDE SEQUENCE [LARGE SCALE GENOMIC DNA]</scope>
    <source>
        <strain evidence="1 2">DSM 16846</strain>
    </source>
</reference>
<dbReference type="Gene3D" id="3.40.50.10540">
    <property type="entry name" value="Crotonobetainyl-coa:carnitine coa-transferase, domain 1"/>
    <property type="match status" value="1"/>
</dbReference>
<evidence type="ECO:0000313" key="2">
    <source>
        <dbReference type="Proteomes" id="UP000558192"/>
    </source>
</evidence>
<name>A0A7X5Y6H7_9SPHN</name>
<dbReference type="InterPro" id="IPR023606">
    <property type="entry name" value="CoA-Trfase_III_dom_1_sf"/>
</dbReference>
<dbReference type="GO" id="GO:0016740">
    <property type="term" value="F:transferase activity"/>
    <property type="evidence" value="ECO:0007669"/>
    <property type="project" value="UniProtKB-KW"/>
</dbReference>
<dbReference type="EMBL" id="JAATJC010000001">
    <property type="protein sequence ID" value="NJC04391.1"/>
    <property type="molecule type" value="Genomic_DNA"/>
</dbReference>
<organism evidence="1 2">
    <name type="scientific">Sphingomonas kaistensis</name>
    <dbReference type="NCBI Taxonomy" id="298708"/>
    <lineage>
        <taxon>Bacteria</taxon>
        <taxon>Pseudomonadati</taxon>
        <taxon>Pseudomonadota</taxon>
        <taxon>Alphaproteobacteria</taxon>
        <taxon>Sphingomonadales</taxon>
        <taxon>Sphingomonadaceae</taxon>
        <taxon>Sphingomonas</taxon>
    </lineage>
</organism>